<dbReference type="Pfam" id="PF01381">
    <property type="entry name" value="HTH_3"/>
    <property type="match status" value="1"/>
</dbReference>
<dbReference type="Gene3D" id="1.10.260.40">
    <property type="entry name" value="lambda repressor-like DNA-binding domains"/>
    <property type="match status" value="1"/>
</dbReference>
<dbReference type="SUPFAM" id="SSF47413">
    <property type="entry name" value="lambda repressor-like DNA-binding domains"/>
    <property type="match status" value="1"/>
</dbReference>
<dbReference type="RefSeq" id="WP_119713666.1">
    <property type="nucleotide sequence ID" value="NZ_VAUO01000001.1"/>
</dbReference>
<keyword evidence="3" id="KW-1185">Reference proteome</keyword>
<dbReference type="InterPro" id="IPR001387">
    <property type="entry name" value="Cro/C1-type_HTH"/>
</dbReference>
<gene>
    <name evidence="2" type="ORF">FEM01_02515</name>
</gene>
<organism evidence="2 3">
    <name type="scientific">Pseudomonas mosselii</name>
    <dbReference type="NCBI Taxonomy" id="78327"/>
    <lineage>
        <taxon>Bacteria</taxon>
        <taxon>Pseudomonadati</taxon>
        <taxon>Pseudomonadota</taxon>
        <taxon>Gammaproteobacteria</taxon>
        <taxon>Pseudomonadales</taxon>
        <taxon>Pseudomonadaceae</taxon>
        <taxon>Pseudomonas</taxon>
    </lineage>
</organism>
<protein>
    <submittedName>
        <fullName evidence="2">Helix-turn-helix domain-containing protein</fullName>
    </submittedName>
</protein>
<dbReference type="OrthoDB" id="7025360at2"/>
<dbReference type="Proteomes" id="UP000309819">
    <property type="component" value="Unassembled WGS sequence"/>
</dbReference>
<evidence type="ECO:0000259" key="1">
    <source>
        <dbReference type="PROSITE" id="PS50943"/>
    </source>
</evidence>
<dbReference type="InterPro" id="IPR010982">
    <property type="entry name" value="Lambda_DNA-bd_dom_sf"/>
</dbReference>
<evidence type="ECO:0000313" key="3">
    <source>
        <dbReference type="Proteomes" id="UP000309819"/>
    </source>
</evidence>
<dbReference type="GO" id="GO:0003677">
    <property type="term" value="F:DNA binding"/>
    <property type="evidence" value="ECO:0007669"/>
    <property type="project" value="InterPro"/>
</dbReference>
<evidence type="ECO:0000313" key="2">
    <source>
        <dbReference type="EMBL" id="TLP65071.1"/>
    </source>
</evidence>
<dbReference type="EMBL" id="VAUO01000001">
    <property type="protein sequence ID" value="TLP65071.1"/>
    <property type="molecule type" value="Genomic_DNA"/>
</dbReference>
<dbReference type="AlphaFoldDB" id="A0A5R8ZH37"/>
<dbReference type="PROSITE" id="PS50943">
    <property type="entry name" value="HTH_CROC1"/>
    <property type="match status" value="1"/>
</dbReference>
<dbReference type="SMART" id="SM00530">
    <property type="entry name" value="HTH_XRE"/>
    <property type="match status" value="1"/>
</dbReference>
<comment type="caution">
    <text evidence="2">The sequence shown here is derived from an EMBL/GenBank/DDBJ whole genome shotgun (WGS) entry which is preliminary data.</text>
</comment>
<proteinExistence type="predicted"/>
<feature type="domain" description="HTH cro/C1-type" evidence="1">
    <location>
        <begin position="11"/>
        <end position="63"/>
    </location>
</feature>
<sequence length="158" mass="17381">MPLRESLAAVLRLVRISRGLTKDDFQGLVDPKHVYNIENARTSVTIDTLEAVASVLQVDALTLLTVAASLDRGQSHASLLQHLIEQGSELDALGVRQKWPTEFQGNLLVPMQAGRRTPITKIKAILACRARGMNQKETAQELGLSTATVSRNWNKEVE</sequence>
<name>A0A5R8ZH37_9PSED</name>
<accession>A0A5R8ZH37</accession>
<reference evidence="2 3" key="1">
    <citation type="submission" date="2019-05" db="EMBL/GenBank/DDBJ databases">
        <title>Pseudomonas sp. SC006 isolated from lettuce that can produce HBGAs.</title>
        <authorList>
            <person name="Wang D."/>
            <person name="Liao N."/>
            <person name="Liu D."/>
            <person name="Zhang Z."/>
            <person name="Zou S."/>
        </authorList>
    </citation>
    <scope>NUCLEOTIDE SEQUENCE [LARGE SCALE GENOMIC DNA]</scope>
    <source>
        <strain evidence="2 3">SC006</strain>
    </source>
</reference>